<dbReference type="SUPFAM" id="SSF46894">
    <property type="entry name" value="C-terminal effector domain of the bipartite response regulators"/>
    <property type="match status" value="1"/>
</dbReference>
<dbReference type="InterPro" id="IPR016032">
    <property type="entry name" value="Sig_transdc_resp-reg_C-effctor"/>
</dbReference>
<feature type="domain" description="HTH luxR-type" evidence="4">
    <location>
        <begin position="216"/>
        <end position="281"/>
    </location>
</feature>
<dbReference type="CDD" id="cd06170">
    <property type="entry name" value="LuxR_C_like"/>
    <property type="match status" value="1"/>
</dbReference>
<evidence type="ECO:0000256" key="2">
    <source>
        <dbReference type="ARBA" id="ARBA00023125"/>
    </source>
</evidence>
<comment type="caution">
    <text evidence="5">The sequence shown here is derived from an EMBL/GenBank/DDBJ whole genome shotgun (WGS) entry which is preliminary data.</text>
</comment>
<dbReference type="PRINTS" id="PR00038">
    <property type="entry name" value="HTHLUXR"/>
</dbReference>
<dbReference type="Gene3D" id="1.10.10.10">
    <property type="entry name" value="Winged helix-like DNA-binding domain superfamily/Winged helix DNA-binding domain"/>
    <property type="match status" value="1"/>
</dbReference>
<dbReference type="GO" id="GO:0003677">
    <property type="term" value="F:DNA binding"/>
    <property type="evidence" value="ECO:0007669"/>
    <property type="project" value="UniProtKB-KW"/>
</dbReference>
<protein>
    <recommendedName>
        <fullName evidence="4">HTH luxR-type domain-containing protein</fullName>
    </recommendedName>
</protein>
<accession>A0A096A6N9</accession>
<reference evidence="5 6" key="1">
    <citation type="submission" date="2014-07" db="EMBL/GenBank/DDBJ databases">
        <authorList>
            <person name="McCorrison J."/>
            <person name="Sanka R."/>
            <person name="Torralba M."/>
            <person name="Gillis M."/>
            <person name="Haft D.H."/>
            <person name="Methe B."/>
            <person name="Sutton G."/>
            <person name="Nelson K.E."/>
        </authorList>
    </citation>
    <scope>NUCLEOTIDE SEQUENCE [LARGE SCALE GENOMIC DNA]</scope>
    <source>
        <strain evidence="5 6">DNF00450</strain>
    </source>
</reference>
<dbReference type="Pfam" id="PF00196">
    <property type="entry name" value="GerE"/>
    <property type="match status" value="1"/>
</dbReference>
<keyword evidence="3" id="KW-0804">Transcription</keyword>
<dbReference type="PROSITE" id="PS50043">
    <property type="entry name" value="HTH_LUXR_2"/>
    <property type="match status" value="1"/>
</dbReference>
<keyword evidence="1" id="KW-0805">Transcription regulation</keyword>
<dbReference type="eggNOG" id="COG2197">
    <property type="taxonomic scope" value="Bacteria"/>
</dbReference>
<proteinExistence type="predicted"/>
<sequence length="304" mass="32998">MVGELQSAFDLLKPLIPFDAAQLLRVERGQRPRELFRVGYSSNTAWALAHMFPLKTSGGFTQHVSDDAPLPPTISTSGIRSGFTSSPLFRDHLSEEGYAEGMTLELFSASAPIGLAHFSSREPRAFEGAPRQAALAVSGLLGQLIALMPDPGERQWPVSDDSGLEDELLADDDFVRHLREFQRSPLAFVEHLWWVGDVLVEVGITQPGRVEARPAAADAVAGLSRQELAVLSTLCCGASDGEAARRLHLSVRTIQSHVSSMRRRLRAGSRLEAVVIALGAGLYVPHPGWAPLREIARGRPGTVR</sequence>
<dbReference type="InterPro" id="IPR036388">
    <property type="entry name" value="WH-like_DNA-bd_sf"/>
</dbReference>
<organism evidence="5 6">
    <name type="scientific">Corynebacterium freneyi DNF00450</name>
    <dbReference type="NCBI Taxonomy" id="1287475"/>
    <lineage>
        <taxon>Bacteria</taxon>
        <taxon>Bacillati</taxon>
        <taxon>Actinomycetota</taxon>
        <taxon>Actinomycetes</taxon>
        <taxon>Mycobacteriales</taxon>
        <taxon>Corynebacteriaceae</taxon>
        <taxon>Corynebacterium</taxon>
    </lineage>
</organism>
<name>A0A096A6N9_9CORY</name>
<gene>
    <name evidence="5" type="ORF">HMPREF1650_07380</name>
</gene>
<dbReference type="GO" id="GO:0006355">
    <property type="term" value="P:regulation of DNA-templated transcription"/>
    <property type="evidence" value="ECO:0007669"/>
    <property type="project" value="InterPro"/>
</dbReference>
<dbReference type="SMART" id="SM00421">
    <property type="entry name" value="HTH_LUXR"/>
    <property type="match status" value="1"/>
</dbReference>
<dbReference type="Proteomes" id="UP000029548">
    <property type="component" value="Unassembled WGS sequence"/>
</dbReference>
<evidence type="ECO:0000259" key="4">
    <source>
        <dbReference type="PROSITE" id="PS50043"/>
    </source>
</evidence>
<dbReference type="EMBL" id="JRNE01000053">
    <property type="protein sequence ID" value="KGF16549.1"/>
    <property type="molecule type" value="Genomic_DNA"/>
</dbReference>
<evidence type="ECO:0000313" key="6">
    <source>
        <dbReference type="Proteomes" id="UP000029548"/>
    </source>
</evidence>
<keyword evidence="2" id="KW-0238">DNA-binding</keyword>
<dbReference type="InterPro" id="IPR000792">
    <property type="entry name" value="Tscrpt_reg_LuxR_C"/>
</dbReference>
<evidence type="ECO:0000256" key="3">
    <source>
        <dbReference type="ARBA" id="ARBA00023163"/>
    </source>
</evidence>
<dbReference type="PANTHER" id="PTHR44688">
    <property type="entry name" value="DNA-BINDING TRANSCRIPTIONAL ACTIVATOR DEVR_DOSR"/>
    <property type="match status" value="1"/>
</dbReference>
<dbReference type="AlphaFoldDB" id="A0A096A6N9"/>
<evidence type="ECO:0000256" key="1">
    <source>
        <dbReference type="ARBA" id="ARBA00023015"/>
    </source>
</evidence>
<evidence type="ECO:0000313" key="5">
    <source>
        <dbReference type="EMBL" id="KGF16549.1"/>
    </source>
</evidence>
<dbReference type="RefSeq" id="WP_052054213.1">
    <property type="nucleotide sequence ID" value="NZ_JRNE01000053.1"/>
</dbReference>
<dbReference type="PANTHER" id="PTHR44688:SF16">
    <property type="entry name" value="DNA-BINDING TRANSCRIPTIONAL ACTIVATOR DEVR_DOSR"/>
    <property type="match status" value="1"/>
</dbReference>